<keyword evidence="16" id="KW-0175">Coiled coil</keyword>
<dbReference type="Gene3D" id="1.10.287.130">
    <property type="match status" value="1"/>
</dbReference>
<comment type="catalytic activity">
    <reaction evidence="1">
        <text>ATP + protein L-histidine = ADP + protein N-phospho-L-histidine.</text>
        <dbReference type="EC" id="2.7.13.3"/>
    </reaction>
</comment>
<name>A0A2V1H429_9GAMM</name>
<dbReference type="CDD" id="cd00075">
    <property type="entry name" value="HATPase"/>
    <property type="match status" value="1"/>
</dbReference>
<dbReference type="SMART" id="SM00388">
    <property type="entry name" value="HisKA"/>
    <property type="match status" value="1"/>
</dbReference>
<dbReference type="PRINTS" id="PR00344">
    <property type="entry name" value="BCTRLSENSOR"/>
</dbReference>
<dbReference type="SMART" id="SM00387">
    <property type="entry name" value="HATPase_c"/>
    <property type="match status" value="1"/>
</dbReference>
<dbReference type="InterPro" id="IPR004358">
    <property type="entry name" value="Sig_transdc_His_kin-like_C"/>
</dbReference>
<dbReference type="SUPFAM" id="SSF55874">
    <property type="entry name" value="ATPase domain of HSP90 chaperone/DNA topoisomerase II/histidine kinase"/>
    <property type="match status" value="1"/>
</dbReference>
<keyword evidence="7" id="KW-0808">Transferase</keyword>
<gene>
    <name evidence="19" type="ORF">DC094_02850</name>
</gene>
<reference evidence="19 20" key="1">
    <citation type="submission" date="2018-04" db="EMBL/GenBank/DDBJ databases">
        <title>Thalassorhabdus spongiae gen. nov., sp. nov., isolated from a marine sponge in South-West Iceland.</title>
        <authorList>
            <person name="Knobloch S."/>
            <person name="Daussin A."/>
            <person name="Johannsson R."/>
            <person name="Marteinsson V.T."/>
        </authorList>
    </citation>
    <scope>NUCLEOTIDE SEQUENCE [LARGE SCALE GENOMIC DNA]</scope>
    <source>
        <strain evidence="19 20">Hp12</strain>
    </source>
</reference>
<dbReference type="EMBL" id="QDDL01000001">
    <property type="protein sequence ID" value="PVZ71978.1"/>
    <property type="molecule type" value="Genomic_DNA"/>
</dbReference>
<evidence type="ECO:0000313" key="19">
    <source>
        <dbReference type="EMBL" id="PVZ71978.1"/>
    </source>
</evidence>
<dbReference type="Pfam" id="PF00512">
    <property type="entry name" value="HisKA"/>
    <property type="match status" value="1"/>
</dbReference>
<proteinExistence type="predicted"/>
<dbReference type="InterPro" id="IPR003594">
    <property type="entry name" value="HATPase_dom"/>
</dbReference>
<evidence type="ECO:0000256" key="9">
    <source>
        <dbReference type="ARBA" id="ARBA00022741"/>
    </source>
</evidence>
<sequence length="452" mass="51370">MLNGYDLSNIEDQWESPWDQGQLVLAASDPDGVLFISTQADWRLKSLQPLTDAQKKQLISSRRYPDKTISALPFVKPEPLLQTLHNKQLIKIAPQDKQAAFHLLHQQVDMPDTQWRLHLFSRMTYPANQTLLVFLLSLVVLTLLTLLAAFLRERIRNERRLTLARNQLEVRVEERTHELLGSNVQLKKEIQIRKQAQESLQETRDELVQTAKMALLGQMSASINHELNQPLTALSNYAENALKLLKKEQYDKVQSNLQLVVELSRHMAEIIARFKIFSSKRPGNISQLDLNNSITAAIKIIHPQIEKQQVKLRLPNINKKVLVKGDSVLLQQVLVNLLSNAVQSLENFETKQLETETDTTEPLVRPEIEIHLIETSNSWQLSVLDNGCGISQHDIEHIFEPFFTTKGSGEGLGLGLPISRQIMQRLGGNLFVESDIQQGACFTMELAKADNL</sequence>
<keyword evidence="13" id="KW-0902">Two-component regulatory system</keyword>
<dbReference type="SUPFAM" id="SSF47384">
    <property type="entry name" value="Homodimeric domain of signal transducing histidine kinase"/>
    <property type="match status" value="1"/>
</dbReference>
<evidence type="ECO:0000256" key="10">
    <source>
        <dbReference type="ARBA" id="ARBA00022777"/>
    </source>
</evidence>
<evidence type="ECO:0000256" key="11">
    <source>
        <dbReference type="ARBA" id="ARBA00022840"/>
    </source>
</evidence>
<evidence type="ECO:0000256" key="2">
    <source>
        <dbReference type="ARBA" id="ARBA00004429"/>
    </source>
</evidence>
<comment type="caution">
    <text evidence="19">The sequence shown here is derived from an EMBL/GenBank/DDBJ whole genome shotgun (WGS) entry which is preliminary data.</text>
</comment>
<evidence type="ECO:0000256" key="8">
    <source>
        <dbReference type="ARBA" id="ARBA00022692"/>
    </source>
</evidence>
<dbReference type="AlphaFoldDB" id="A0A2V1H429"/>
<keyword evidence="8 17" id="KW-0812">Transmembrane</keyword>
<organism evidence="19 20">
    <name type="scientific">Pelagibaculum spongiae</name>
    <dbReference type="NCBI Taxonomy" id="2080658"/>
    <lineage>
        <taxon>Bacteria</taxon>
        <taxon>Pseudomonadati</taxon>
        <taxon>Pseudomonadota</taxon>
        <taxon>Gammaproteobacteria</taxon>
        <taxon>Oceanospirillales</taxon>
        <taxon>Pelagibaculum</taxon>
    </lineage>
</organism>
<evidence type="ECO:0000256" key="14">
    <source>
        <dbReference type="ARBA" id="ARBA00023136"/>
    </source>
</evidence>
<dbReference type="InterPro" id="IPR005467">
    <property type="entry name" value="His_kinase_dom"/>
</dbReference>
<evidence type="ECO:0000256" key="17">
    <source>
        <dbReference type="SAM" id="Phobius"/>
    </source>
</evidence>
<evidence type="ECO:0000256" key="7">
    <source>
        <dbReference type="ARBA" id="ARBA00022679"/>
    </source>
</evidence>
<evidence type="ECO:0000256" key="12">
    <source>
        <dbReference type="ARBA" id="ARBA00022989"/>
    </source>
</evidence>
<dbReference type="Pfam" id="PF02518">
    <property type="entry name" value="HATPase_c"/>
    <property type="match status" value="1"/>
</dbReference>
<evidence type="ECO:0000256" key="6">
    <source>
        <dbReference type="ARBA" id="ARBA00022553"/>
    </source>
</evidence>
<dbReference type="CDD" id="cd00082">
    <property type="entry name" value="HisKA"/>
    <property type="match status" value="1"/>
</dbReference>
<evidence type="ECO:0000256" key="3">
    <source>
        <dbReference type="ARBA" id="ARBA00012438"/>
    </source>
</evidence>
<evidence type="ECO:0000256" key="5">
    <source>
        <dbReference type="ARBA" id="ARBA00022519"/>
    </source>
</evidence>
<keyword evidence="10" id="KW-0418">Kinase</keyword>
<evidence type="ECO:0000256" key="4">
    <source>
        <dbReference type="ARBA" id="ARBA00022475"/>
    </source>
</evidence>
<dbReference type="GO" id="GO:0000155">
    <property type="term" value="F:phosphorelay sensor kinase activity"/>
    <property type="evidence" value="ECO:0007669"/>
    <property type="project" value="InterPro"/>
</dbReference>
<dbReference type="GO" id="GO:0005886">
    <property type="term" value="C:plasma membrane"/>
    <property type="evidence" value="ECO:0007669"/>
    <property type="project" value="UniProtKB-SubCell"/>
</dbReference>
<comment type="subcellular location">
    <subcellularLocation>
        <location evidence="2">Cell inner membrane</location>
        <topology evidence="2">Multi-pass membrane protein</topology>
    </subcellularLocation>
</comment>
<dbReference type="Gene3D" id="3.30.565.10">
    <property type="entry name" value="Histidine kinase-like ATPase, C-terminal domain"/>
    <property type="match status" value="1"/>
</dbReference>
<accession>A0A2V1H429</accession>
<evidence type="ECO:0000259" key="18">
    <source>
        <dbReference type="PROSITE" id="PS50109"/>
    </source>
</evidence>
<feature type="domain" description="Histidine kinase" evidence="18">
    <location>
        <begin position="222"/>
        <end position="450"/>
    </location>
</feature>
<keyword evidence="14 17" id="KW-0472">Membrane</keyword>
<dbReference type="Proteomes" id="UP000244906">
    <property type="component" value="Unassembled WGS sequence"/>
</dbReference>
<evidence type="ECO:0000256" key="13">
    <source>
        <dbReference type="ARBA" id="ARBA00023012"/>
    </source>
</evidence>
<dbReference type="InterPro" id="IPR036097">
    <property type="entry name" value="HisK_dim/P_sf"/>
</dbReference>
<dbReference type="OrthoDB" id="1931120at2"/>
<dbReference type="FunFam" id="1.10.287.130:FF:000049">
    <property type="entry name" value="C4-dicarboxylate transport sensor protein DctB"/>
    <property type="match status" value="1"/>
</dbReference>
<dbReference type="PROSITE" id="PS50109">
    <property type="entry name" value="HIS_KIN"/>
    <property type="match status" value="1"/>
</dbReference>
<feature type="coiled-coil region" evidence="16">
    <location>
        <begin position="186"/>
        <end position="213"/>
    </location>
</feature>
<evidence type="ECO:0000313" key="20">
    <source>
        <dbReference type="Proteomes" id="UP000244906"/>
    </source>
</evidence>
<dbReference type="GO" id="GO:0005524">
    <property type="term" value="F:ATP binding"/>
    <property type="evidence" value="ECO:0007669"/>
    <property type="project" value="UniProtKB-KW"/>
</dbReference>
<dbReference type="EC" id="2.7.13.3" evidence="3"/>
<protein>
    <recommendedName>
        <fullName evidence="15">C4-dicarboxylate transport sensor protein DctB</fullName>
        <ecNumber evidence="3">2.7.13.3</ecNumber>
    </recommendedName>
</protein>
<dbReference type="PANTHER" id="PTHR43065">
    <property type="entry name" value="SENSOR HISTIDINE KINASE"/>
    <property type="match status" value="1"/>
</dbReference>
<keyword evidence="5" id="KW-0997">Cell inner membrane</keyword>
<dbReference type="PANTHER" id="PTHR43065:SF46">
    <property type="entry name" value="C4-DICARBOXYLATE TRANSPORT SENSOR PROTEIN DCTB"/>
    <property type="match status" value="1"/>
</dbReference>
<keyword evidence="9" id="KW-0547">Nucleotide-binding</keyword>
<evidence type="ECO:0000256" key="1">
    <source>
        <dbReference type="ARBA" id="ARBA00000085"/>
    </source>
</evidence>
<keyword evidence="6" id="KW-0597">Phosphoprotein</keyword>
<evidence type="ECO:0000256" key="15">
    <source>
        <dbReference type="ARBA" id="ARBA00073143"/>
    </source>
</evidence>
<dbReference type="RefSeq" id="WP_116685565.1">
    <property type="nucleotide sequence ID" value="NZ_CAWNYD010000001.1"/>
</dbReference>
<keyword evidence="12 17" id="KW-1133">Transmembrane helix</keyword>
<dbReference type="Gene3D" id="3.30.450.20">
    <property type="entry name" value="PAS domain"/>
    <property type="match status" value="1"/>
</dbReference>
<evidence type="ECO:0000256" key="16">
    <source>
        <dbReference type="SAM" id="Coils"/>
    </source>
</evidence>
<feature type="transmembrane region" description="Helical" evidence="17">
    <location>
        <begin position="131"/>
        <end position="151"/>
    </location>
</feature>
<keyword evidence="4" id="KW-1003">Cell membrane</keyword>
<keyword evidence="20" id="KW-1185">Reference proteome</keyword>
<keyword evidence="11" id="KW-0067">ATP-binding</keyword>
<dbReference type="InterPro" id="IPR036890">
    <property type="entry name" value="HATPase_C_sf"/>
</dbReference>
<dbReference type="InterPro" id="IPR003661">
    <property type="entry name" value="HisK_dim/P_dom"/>
</dbReference>